<proteinExistence type="predicted"/>
<keyword evidence="2" id="KW-1185">Reference proteome</keyword>
<reference evidence="1 2" key="1">
    <citation type="submission" date="2017-09" db="EMBL/GenBank/DDBJ databases">
        <title>High-quality draft genome sequence of Butyrivibrio fibrisolvens INBov1, isolated from cow rumen.</title>
        <authorList>
            <person name="Rodriguez Hernaez J."/>
            <person name="Rivarola M."/>
            <person name="Paniego N."/>
            <person name="Cravero S."/>
            <person name="Ceron Cucchi M."/>
            <person name="Martinez M.C."/>
        </authorList>
    </citation>
    <scope>NUCLEOTIDE SEQUENCE [LARGE SCALE GENOMIC DNA]</scope>
    <source>
        <strain evidence="1 2">INBov1</strain>
    </source>
</reference>
<accession>A0A317G4G2</accession>
<evidence type="ECO:0000313" key="1">
    <source>
        <dbReference type="EMBL" id="PWT27212.1"/>
    </source>
</evidence>
<dbReference type="RefSeq" id="WP_110072792.1">
    <property type="nucleotide sequence ID" value="NZ_CM009896.1"/>
</dbReference>
<protein>
    <submittedName>
        <fullName evidence="1">Uncharacterized protein</fullName>
    </submittedName>
</protein>
<gene>
    <name evidence="1" type="ORF">CPT75_08895</name>
</gene>
<comment type="caution">
    <text evidence="1">The sequence shown here is derived from an EMBL/GenBank/DDBJ whole genome shotgun (WGS) entry which is preliminary data.</text>
</comment>
<organism evidence="1 2">
    <name type="scientific">Butyrivibrio fibrisolvens</name>
    <dbReference type="NCBI Taxonomy" id="831"/>
    <lineage>
        <taxon>Bacteria</taxon>
        <taxon>Bacillati</taxon>
        <taxon>Bacillota</taxon>
        <taxon>Clostridia</taxon>
        <taxon>Lachnospirales</taxon>
        <taxon>Lachnospiraceae</taxon>
        <taxon>Butyrivibrio</taxon>
    </lineage>
</organism>
<dbReference type="EMBL" id="NXNG01000001">
    <property type="protein sequence ID" value="PWT27212.1"/>
    <property type="molecule type" value="Genomic_DNA"/>
</dbReference>
<dbReference type="AlphaFoldDB" id="A0A317G4G2"/>
<evidence type="ECO:0000313" key="2">
    <source>
        <dbReference type="Proteomes" id="UP000245488"/>
    </source>
</evidence>
<name>A0A317G4G2_BUTFI</name>
<dbReference type="Proteomes" id="UP000245488">
    <property type="component" value="Chromosome"/>
</dbReference>
<sequence length="248" mass="29676">MAIKYKKIIEEIMGEEAKKRGYKITSHPKLIVTKPLAILERTVNELRQSIDITEDLLHKGDVFIWFGGKKRIYHYEDEDSFRRMVGEINEFMISEGYEKMDGYLKMPYYLKADYEYVRSNFERDYNEYKINHNCSNIKDGLTSICTDIADTYNVEWSLAKERIVYISEVLTGIMLEHINNTYLTDGLNTEYFYVERIELLKRKAHHNPMNLVLNSYKNKDTERWLIRFIKDFLTEEELRELNLENSDK</sequence>